<dbReference type="FunFam" id="3.40.50.12440:FF:000001">
    <property type="entry name" value="Nitrate reductase subunit alpha"/>
    <property type="match status" value="1"/>
</dbReference>
<sequence>MARNNGSGVVAGELTEALIRSRRFFLRTEMSPDLRSEYLRGGRQSDDFYRDRWSHDKVVRSTHGVNCTGSCSWKVYVKDGIITWETQATDYPSTGPDRPEYEPRGCPRGAAFSWYTYSPTRVRYPYIRGVLLELYREAKARTGDPVLAWESIVTDPEKSRAYKSVRGRGGLVRATWEEAVELVAAAHVYTVKAFGPDRIAGFSPIPAMSMASFAAGSRFMSLVGGCMLSFYDFYADLPVASPQVFGDQTDVPESGDWWDAGYLVMWGSNVPVTRTPDAHWMAEARYRGQKVVSIAPDYADNVKFADEWLAPHPGTDGALGMAMGHVILREFFVDRQAPYFQDYVRRFTDLPFLVRLDRAGEGFRPGKFLTAADLPEFAAEANAAFKTVLLDQSGKPVVPNGSLGFRYGEEGAGKWNLELDDVEPLLSVDGQGAVTVTLPRFDTGDGAPGEVVRGVPARTIGGHLVTTVFDLLLARYGVHRPGLPGEWPSGYDDATQPGTPAWQETITGVPAAQAARIAREFAANAEESRGRSMILLGAGTNHWFHSDTMYRTFLALTTLTGCQGVNGGGWAHYVGQEKLRPQTGWAQVAFGLDWSRPPRQMIQTAYWYLHTDQFRYDPFNANQLTTTQGSGHIAGKTTADLLAQTARMGWMPSFPTFDRNPLDLVDEAEAAGVPVADHVVAQLKSGALGFACEDPDSPANFPRLLTIWRSNLLGSSAKGNEYFLKHLLGADNSLRADEAPVENRPTDVTWREEAPTGKLDLLLTLDFRMTSTTVFSDVVLPAATWYEKHDLSSTDMHPYVHSFSPAIAPPWQTRTDWDAFMTIGQEFSRLARVHLGVRKDLVATPLLHDTPDAMANPHGVVRDWKTGACEPIPGVTMPRLTVVERDYPAVFAKMRALGPLMEKLGATTKGITYDVEREVEYLEHKNGTVRGGPADGRPSLERDIDACEAILAMSGTTNGHLATQGFKTLEKRTGTRLADLAAEHEGKQITFADTQVAPVPVITSPEWSGSETGGRRYSPFTVNVERNKPWHTLTGRQHFFLDHDWMAEVGEQLPVYRPPLNMTALFSEPPLGEQGEAGLTLRYLTPHSKWSIHSEYQDNLFMLSLSRGGPHIWMSNLDAAKLGIHDNDWIEAVNRNGVVAARAIVTHRMPEGTVYMNHAQDRLIDVPLAETSGKRGGIHNSLTRLLIKPTHLIGGYAQLSYAFNYLGPTGNQRDEVTVIRRRTDQEVRYR</sequence>
<keyword evidence="21" id="KW-1185">Reference proteome</keyword>
<dbReference type="SUPFAM" id="SSF53706">
    <property type="entry name" value="Formate dehydrogenase/DMSO reductase, domains 1-3"/>
    <property type="match status" value="1"/>
</dbReference>
<accession>A0A386ZKG2</accession>
<dbReference type="OrthoDB" id="9759518at2"/>
<keyword evidence="16" id="KW-0472">Membrane</keyword>
<keyword evidence="6" id="KW-0813">Transport</keyword>
<dbReference type="PROSITE" id="PS51669">
    <property type="entry name" value="4FE4S_MOW_BIS_MGD"/>
    <property type="match status" value="1"/>
</dbReference>
<dbReference type="InterPro" id="IPR006657">
    <property type="entry name" value="MoPterin_dinucl-bd_dom"/>
</dbReference>
<evidence type="ECO:0000256" key="13">
    <source>
        <dbReference type="ARBA" id="ARBA00023004"/>
    </source>
</evidence>
<evidence type="ECO:0000256" key="11">
    <source>
        <dbReference type="ARBA" id="ARBA00022982"/>
    </source>
</evidence>
<evidence type="ECO:0000256" key="6">
    <source>
        <dbReference type="ARBA" id="ARBA00022448"/>
    </source>
</evidence>
<dbReference type="AlphaFoldDB" id="A0A386ZKG2"/>
<evidence type="ECO:0000313" key="21">
    <source>
        <dbReference type="Proteomes" id="UP000267164"/>
    </source>
</evidence>
<dbReference type="InterPro" id="IPR006656">
    <property type="entry name" value="Mopterin_OxRdtase"/>
</dbReference>
<dbReference type="GO" id="GO:0046872">
    <property type="term" value="F:metal ion binding"/>
    <property type="evidence" value="ECO:0007669"/>
    <property type="project" value="UniProtKB-KW"/>
</dbReference>
<organism evidence="20 21">
    <name type="scientific">Nocardia yunnanensis</name>
    <dbReference type="NCBI Taxonomy" id="2382165"/>
    <lineage>
        <taxon>Bacteria</taxon>
        <taxon>Bacillati</taxon>
        <taxon>Actinomycetota</taxon>
        <taxon>Actinomycetes</taxon>
        <taxon>Mycobacteriales</taxon>
        <taxon>Nocardiaceae</taxon>
        <taxon>Nocardia</taxon>
    </lineage>
</organism>
<evidence type="ECO:0000256" key="2">
    <source>
        <dbReference type="ARBA" id="ARBA00001966"/>
    </source>
</evidence>
<dbReference type="GO" id="GO:0005886">
    <property type="term" value="C:plasma membrane"/>
    <property type="evidence" value="ECO:0007669"/>
    <property type="project" value="UniProtKB-SubCell"/>
</dbReference>
<dbReference type="GO" id="GO:0051539">
    <property type="term" value="F:4 iron, 4 sulfur cluster binding"/>
    <property type="evidence" value="ECO:0007669"/>
    <property type="project" value="UniProtKB-KW"/>
</dbReference>
<dbReference type="SUPFAM" id="SSF50692">
    <property type="entry name" value="ADC-like"/>
    <property type="match status" value="1"/>
</dbReference>
<keyword evidence="14" id="KW-0411">Iron-sulfur</keyword>
<dbReference type="PANTHER" id="PTHR43105:SF2">
    <property type="entry name" value="RESPIRATORY NITRATE REDUCTASE 2 ALPHA CHAIN"/>
    <property type="match status" value="1"/>
</dbReference>
<evidence type="ECO:0000256" key="3">
    <source>
        <dbReference type="ARBA" id="ARBA00004202"/>
    </source>
</evidence>
<dbReference type="PROSITE" id="PS00490">
    <property type="entry name" value="MOLYBDOPTERIN_PROK_2"/>
    <property type="match status" value="1"/>
</dbReference>
<dbReference type="NCBIfam" id="TIGR01580">
    <property type="entry name" value="narG"/>
    <property type="match status" value="1"/>
</dbReference>
<dbReference type="InterPro" id="IPR027467">
    <property type="entry name" value="MopterinOxRdtase_cofactor_BS"/>
</dbReference>
<evidence type="ECO:0000256" key="17">
    <source>
        <dbReference type="ARBA" id="ARBA00048294"/>
    </source>
</evidence>
<evidence type="ECO:0000256" key="1">
    <source>
        <dbReference type="ARBA" id="ARBA00001942"/>
    </source>
</evidence>
<evidence type="ECO:0000256" key="8">
    <source>
        <dbReference type="ARBA" id="ARBA00022485"/>
    </source>
</evidence>
<dbReference type="EC" id="1.7.5.1" evidence="5"/>
<dbReference type="InterPro" id="IPR006468">
    <property type="entry name" value="NarG"/>
</dbReference>
<evidence type="ECO:0000256" key="14">
    <source>
        <dbReference type="ARBA" id="ARBA00023014"/>
    </source>
</evidence>
<name>A0A386ZKG2_9NOCA</name>
<keyword evidence="11" id="KW-0249">Electron transport</keyword>
<dbReference type="CDD" id="cd02750">
    <property type="entry name" value="MopB_Nitrate-R-NarG-like"/>
    <property type="match status" value="1"/>
</dbReference>
<evidence type="ECO:0000256" key="7">
    <source>
        <dbReference type="ARBA" id="ARBA00022475"/>
    </source>
</evidence>
<evidence type="ECO:0000256" key="10">
    <source>
        <dbReference type="ARBA" id="ARBA00022723"/>
    </source>
</evidence>
<evidence type="ECO:0000256" key="15">
    <source>
        <dbReference type="ARBA" id="ARBA00023063"/>
    </source>
</evidence>
<comment type="similarity">
    <text evidence="4">Belongs to the prokaryotic molybdopterin-containing oxidoreductase family.</text>
</comment>
<dbReference type="Gene3D" id="3.40.50.12440">
    <property type="match status" value="1"/>
</dbReference>
<evidence type="ECO:0000256" key="16">
    <source>
        <dbReference type="ARBA" id="ARBA00023136"/>
    </source>
</evidence>
<evidence type="ECO:0000256" key="12">
    <source>
        <dbReference type="ARBA" id="ARBA00023002"/>
    </source>
</evidence>
<dbReference type="EMBL" id="CP032568">
    <property type="protein sequence ID" value="AYF78071.1"/>
    <property type="molecule type" value="Genomic_DNA"/>
</dbReference>
<keyword evidence="7" id="KW-1003">Cell membrane</keyword>
<keyword evidence="13" id="KW-0408">Iron</keyword>
<keyword evidence="10" id="KW-0479">Metal-binding</keyword>
<dbReference type="InterPro" id="IPR006963">
    <property type="entry name" value="Mopterin_OxRdtase_4Fe-4S_dom"/>
</dbReference>
<evidence type="ECO:0000256" key="9">
    <source>
        <dbReference type="ARBA" id="ARBA00022505"/>
    </source>
</evidence>
<proteinExistence type="inferred from homology"/>
<dbReference type="Proteomes" id="UP000267164">
    <property type="component" value="Chromosome"/>
</dbReference>
<evidence type="ECO:0000256" key="5">
    <source>
        <dbReference type="ARBA" id="ARBA00012500"/>
    </source>
</evidence>
<evidence type="ECO:0000256" key="4">
    <source>
        <dbReference type="ARBA" id="ARBA00010312"/>
    </source>
</evidence>
<keyword evidence="12 20" id="KW-0560">Oxidoreductase</keyword>
<reference evidence="20 21" key="1">
    <citation type="submission" date="2018-09" db="EMBL/GenBank/DDBJ databases">
        <title>Nocardia yunnanensis sp. nov., an actinomycete isolated from a soil sample.</title>
        <authorList>
            <person name="Zhang J."/>
        </authorList>
    </citation>
    <scope>NUCLEOTIDE SEQUENCE [LARGE SCALE GENOMIC DNA]</scope>
    <source>
        <strain evidence="20 21">CFHS0054</strain>
    </source>
</reference>
<dbReference type="CDD" id="cd02776">
    <property type="entry name" value="MopB_CT_Nitrate-R-NarG-like"/>
    <property type="match status" value="1"/>
</dbReference>
<dbReference type="SMART" id="SM00926">
    <property type="entry name" value="Molybdop_Fe4S4"/>
    <property type="match status" value="1"/>
</dbReference>
<comment type="catalytic activity">
    <reaction evidence="17">
        <text>nitrate + a quinol = a quinone + nitrite + H2O</text>
        <dbReference type="Rhea" id="RHEA:56144"/>
        <dbReference type="ChEBI" id="CHEBI:15377"/>
        <dbReference type="ChEBI" id="CHEBI:16301"/>
        <dbReference type="ChEBI" id="CHEBI:17632"/>
        <dbReference type="ChEBI" id="CHEBI:24646"/>
        <dbReference type="ChEBI" id="CHEBI:132124"/>
        <dbReference type="EC" id="1.7.5.1"/>
    </reaction>
</comment>
<dbReference type="KEGG" id="nyu:D7D52_34390"/>
<dbReference type="GO" id="GO:0160182">
    <property type="term" value="F:nitrate reductase (quinone) activity"/>
    <property type="evidence" value="ECO:0007669"/>
    <property type="project" value="UniProtKB-EC"/>
</dbReference>
<keyword evidence="9" id="KW-0500">Molybdenum</keyword>
<evidence type="ECO:0000313" key="20">
    <source>
        <dbReference type="EMBL" id="AYF78071.1"/>
    </source>
</evidence>
<dbReference type="GO" id="GO:0042128">
    <property type="term" value="P:nitrate assimilation"/>
    <property type="evidence" value="ECO:0007669"/>
    <property type="project" value="UniProtKB-KW"/>
</dbReference>
<dbReference type="RefSeq" id="WP_120743154.1">
    <property type="nucleotide sequence ID" value="NZ_CP032568.1"/>
</dbReference>
<comment type="subcellular location">
    <subcellularLocation>
        <location evidence="3">Cell membrane</location>
        <topology evidence="3">Peripheral membrane protein</topology>
    </subcellularLocation>
</comment>
<dbReference type="GO" id="GO:0009325">
    <property type="term" value="C:nitrate reductase complex"/>
    <property type="evidence" value="ECO:0007669"/>
    <property type="project" value="InterPro"/>
</dbReference>
<feature type="domain" description="4Fe-4S Mo/W bis-MGD-type" evidence="19">
    <location>
        <begin position="56"/>
        <end position="120"/>
    </location>
</feature>
<evidence type="ECO:0000256" key="18">
    <source>
        <dbReference type="ARBA" id="ARBA00069751"/>
    </source>
</evidence>
<dbReference type="Pfam" id="PF01568">
    <property type="entry name" value="Molydop_binding"/>
    <property type="match status" value="1"/>
</dbReference>
<dbReference type="InterPro" id="IPR006655">
    <property type="entry name" value="Mopterin_OxRdtase_prok_CS"/>
</dbReference>
<dbReference type="PROSITE" id="PS00551">
    <property type="entry name" value="MOLYBDOPTERIN_PROK_1"/>
    <property type="match status" value="1"/>
</dbReference>
<gene>
    <name evidence="20" type="ORF">D7D52_34390</name>
</gene>
<dbReference type="GO" id="GO:0043546">
    <property type="term" value="F:molybdopterin cofactor binding"/>
    <property type="evidence" value="ECO:0007669"/>
    <property type="project" value="InterPro"/>
</dbReference>
<dbReference type="InterPro" id="IPR009010">
    <property type="entry name" value="Asp_de-COase-like_dom_sf"/>
</dbReference>
<protein>
    <recommendedName>
        <fullName evidence="18">Nitrate reductase alpha subunit</fullName>
        <ecNumber evidence="5">1.7.5.1</ecNumber>
    </recommendedName>
</protein>
<comment type="cofactor">
    <cofactor evidence="2">
        <name>[4Fe-4S] cluster</name>
        <dbReference type="ChEBI" id="CHEBI:49883"/>
    </cofactor>
</comment>
<keyword evidence="15" id="KW-0534">Nitrate assimilation</keyword>
<dbReference type="Pfam" id="PF00384">
    <property type="entry name" value="Molybdopterin"/>
    <property type="match status" value="1"/>
</dbReference>
<evidence type="ECO:0000259" key="19">
    <source>
        <dbReference type="PROSITE" id="PS51669"/>
    </source>
</evidence>
<comment type="cofactor">
    <cofactor evidence="1">
        <name>Mo-bis(molybdopterin guanine dinucleotide)</name>
        <dbReference type="ChEBI" id="CHEBI:60539"/>
    </cofactor>
</comment>
<dbReference type="InterPro" id="IPR037943">
    <property type="entry name" value="MopB_CT_Nitrate-R-NarG-like"/>
</dbReference>
<dbReference type="PANTHER" id="PTHR43105">
    <property type="entry name" value="RESPIRATORY NITRATE REDUCTASE"/>
    <property type="match status" value="1"/>
</dbReference>
<keyword evidence="8" id="KW-0004">4Fe-4S</keyword>
<dbReference type="InterPro" id="IPR050123">
    <property type="entry name" value="Prok_molybdopt-oxidoreductase"/>
</dbReference>